<keyword evidence="1" id="KW-1133">Transmembrane helix</keyword>
<evidence type="ECO:0000256" key="1">
    <source>
        <dbReference type="SAM" id="Phobius"/>
    </source>
</evidence>
<reference evidence="2 3" key="1">
    <citation type="submission" date="2024-06" db="EMBL/GenBank/DDBJ databases">
        <title>The Natural Products Discovery Center: Release of the First 8490 Sequenced Strains for Exploring Actinobacteria Biosynthetic Diversity.</title>
        <authorList>
            <person name="Kalkreuter E."/>
            <person name="Kautsar S.A."/>
            <person name="Yang D."/>
            <person name="Bader C.D."/>
            <person name="Teijaro C.N."/>
            <person name="Fluegel L."/>
            <person name="Davis C.M."/>
            <person name="Simpson J.R."/>
            <person name="Lauterbach L."/>
            <person name="Steele A.D."/>
            <person name="Gui C."/>
            <person name="Meng S."/>
            <person name="Li G."/>
            <person name="Viehrig K."/>
            <person name="Ye F."/>
            <person name="Su P."/>
            <person name="Kiefer A.F."/>
            <person name="Nichols A."/>
            <person name="Cepeda A.J."/>
            <person name="Yan W."/>
            <person name="Fan B."/>
            <person name="Jiang Y."/>
            <person name="Adhikari A."/>
            <person name="Zheng C.-J."/>
            <person name="Schuster L."/>
            <person name="Cowan T.M."/>
            <person name="Smanski M.J."/>
            <person name="Chevrette M.G."/>
            <person name="De Carvalho L.P.S."/>
            <person name="Shen B."/>
        </authorList>
    </citation>
    <scope>NUCLEOTIDE SEQUENCE [LARGE SCALE GENOMIC DNA]</scope>
    <source>
        <strain evidence="2 3">NPDC001694</strain>
    </source>
</reference>
<protein>
    <submittedName>
        <fullName evidence="2">Uncharacterized protein</fullName>
    </submittedName>
</protein>
<dbReference type="Proteomes" id="UP001490365">
    <property type="component" value="Unassembled WGS sequence"/>
</dbReference>
<name>A0ABV1TCS2_9ACTN</name>
<evidence type="ECO:0000313" key="3">
    <source>
        <dbReference type="Proteomes" id="UP001490365"/>
    </source>
</evidence>
<gene>
    <name evidence="2" type="ORF">ABT211_11115</name>
</gene>
<feature type="transmembrane region" description="Helical" evidence="1">
    <location>
        <begin position="25"/>
        <end position="45"/>
    </location>
</feature>
<accession>A0ABV1TCS2</accession>
<organism evidence="2 3">
    <name type="scientific">Streptomyces sp. 900105755</name>
    <dbReference type="NCBI Taxonomy" id="3154389"/>
    <lineage>
        <taxon>Bacteria</taxon>
        <taxon>Bacillati</taxon>
        <taxon>Actinomycetota</taxon>
        <taxon>Actinomycetes</taxon>
        <taxon>Kitasatosporales</taxon>
        <taxon>Streptomycetaceae</taxon>
        <taxon>Streptomyces</taxon>
    </lineage>
</organism>
<dbReference type="EMBL" id="JBEOZM010000004">
    <property type="protein sequence ID" value="MER6267836.1"/>
    <property type="molecule type" value="Genomic_DNA"/>
</dbReference>
<evidence type="ECO:0000313" key="2">
    <source>
        <dbReference type="EMBL" id="MER6267836.1"/>
    </source>
</evidence>
<keyword evidence="1" id="KW-0472">Membrane</keyword>
<keyword evidence="3" id="KW-1185">Reference proteome</keyword>
<comment type="caution">
    <text evidence="2">The sequence shown here is derived from an EMBL/GenBank/DDBJ whole genome shotgun (WGS) entry which is preliminary data.</text>
</comment>
<sequence length="115" mass="13137">MRVHRMAPVRAFAALARSRFGDRRLSWGAVGVLAYLLGLPDGAWITERILAERRREGCMSIVASLRELEERRYLRRVVSRDPVTRQYSTVCEVFERPYESATPAGEMQKVRLAAA</sequence>
<proteinExistence type="predicted"/>
<keyword evidence="1" id="KW-0812">Transmembrane</keyword>
<dbReference type="RefSeq" id="WP_351956493.1">
    <property type="nucleotide sequence ID" value="NZ_JBEOZM010000004.1"/>
</dbReference>